<evidence type="ECO:0000256" key="4">
    <source>
        <dbReference type="ARBA" id="ARBA00022827"/>
    </source>
</evidence>
<dbReference type="Pfam" id="PF01565">
    <property type="entry name" value="FAD_binding_4"/>
    <property type="match status" value="1"/>
</dbReference>
<keyword evidence="3" id="KW-0285">Flavoprotein</keyword>
<gene>
    <name evidence="7" type="ORF">GCM10009839_50020</name>
</gene>
<dbReference type="Pfam" id="PF08031">
    <property type="entry name" value="BBE"/>
    <property type="match status" value="1"/>
</dbReference>
<dbReference type="InterPro" id="IPR006094">
    <property type="entry name" value="Oxid_FAD_bind_N"/>
</dbReference>
<comment type="similarity">
    <text evidence="2">Belongs to the oxygen-dependent FAD-linked oxidoreductase family.</text>
</comment>
<dbReference type="InterPro" id="IPR012951">
    <property type="entry name" value="BBE"/>
</dbReference>
<dbReference type="SUPFAM" id="SSF56176">
    <property type="entry name" value="FAD-binding/transporter-associated domain-like"/>
    <property type="match status" value="1"/>
</dbReference>
<keyword evidence="5" id="KW-0560">Oxidoreductase</keyword>
<comment type="cofactor">
    <cofactor evidence="1">
        <name>FAD</name>
        <dbReference type="ChEBI" id="CHEBI:57692"/>
    </cofactor>
</comment>
<dbReference type="InterPro" id="IPR016166">
    <property type="entry name" value="FAD-bd_PCMH"/>
</dbReference>
<evidence type="ECO:0000256" key="3">
    <source>
        <dbReference type="ARBA" id="ARBA00022630"/>
    </source>
</evidence>
<dbReference type="PROSITE" id="PS51387">
    <property type="entry name" value="FAD_PCMH"/>
    <property type="match status" value="1"/>
</dbReference>
<evidence type="ECO:0000313" key="8">
    <source>
        <dbReference type="Proteomes" id="UP001500751"/>
    </source>
</evidence>
<proteinExistence type="inferred from homology"/>
<keyword evidence="8" id="KW-1185">Reference proteome</keyword>
<evidence type="ECO:0000256" key="2">
    <source>
        <dbReference type="ARBA" id="ARBA00005466"/>
    </source>
</evidence>
<keyword evidence="4" id="KW-0274">FAD</keyword>
<protein>
    <submittedName>
        <fullName evidence="7">FAD-binding oxidoreductase</fullName>
    </submittedName>
</protein>
<dbReference type="InterPro" id="IPR036318">
    <property type="entry name" value="FAD-bd_PCMH-like_sf"/>
</dbReference>
<evidence type="ECO:0000259" key="6">
    <source>
        <dbReference type="PROSITE" id="PS51387"/>
    </source>
</evidence>
<organism evidence="7 8">
    <name type="scientific">Catenulispora yoronensis</name>
    <dbReference type="NCBI Taxonomy" id="450799"/>
    <lineage>
        <taxon>Bacteria</taxon>
        <taxon>Bacillati</taxon>
        <taxon>Actinomycetota</taxon>
        <taxon>Actinomycetes</taxon>
        <taxon>Catenulisporales</taxon>
        <taxon>Catenulisporaceae</taxon>
        <taxon>Catenulispora</taxon>
    </lineage>
</organism>
<dbReference type="InterPro" id="IPR050416">
    <property type="entry name" value="FAD-linked_Oxidoreductase"/>
</dbReference>
<evidence type="ECO:0000256" key="1">
    <source>
        <dbReference type="ARBA" id="ARBA00001974"/>
    </source>
</evidence>
<dbReference type="Gene3D" id="3.40.462.20">
    <property type="match status" value="1"/>
</dbReference>
<dbReference type="PANTHER" id="PTHR42973">
    <property type="entry name" value="BINDING OXIDOREDUCTASE, PUTATIVE (AFU_ORTHOLOGUE AFUA_1G17690)-RELATED"/>
    <property type="match status" value="1"/>
</dbReference>
<dbReference type="Gene3D" id="3.30.465.10">
    <property type="match status" value="1"/>
</dbReference>
<evidence type="ECO:0000313" key="7">
    <source>
        <dbReference type="EMBL" id="GAA2041545.1"/>
    </source>
</evidence>
<reference evidence="7 8" key="1">
    <citation type="journal article" date="2019" name="Int. J. Syst. Evol. Microbiol.">
        <title>The Global Catalogue of Microorganisms (GCM) 10K type strain sequencing project: providing services to taxonomists for standard genome sequencing and annotation.</title>
        <authorList>
            <consortium name="The Broad Institute Genomics Platform"/>
            <consortium name="The Broad Institute Genome Sequencing Center for Infectious Disease"/>
            <person name="Wu L."/>
            <person name="Ma J."/>
        </authorList>
    </citation>
    <scope>NUCLEOTIDE SEQUENCE [LARGE SCALE GENOMIC DNA]</scope>
    <source>
        <strain evidence="7 8">JCM 16014</strain>
    </source>
</reference>
<name>A0ABN2UQ69_9ACTN</name>
<dbReference type="EMBL" id="BAAAQN010000031">
    <property type="protein sequence ID" value="GAA2041545.1"/>
    <property type="molecule type" value="Genomic_DNA"/>
</dbReference>
<dbReference type="Proteomes" id="UP001500751">
    <property type="component" value="Unassembled WGS sequence"/>
</dbReference>
<dbReference type="PANTHER" id="PTHR42973:SF39">
    <property type="entry name" value="FAD-BINDING PCMH-TYPE DOMAIN-CONTAINING PROTEIN"/>
    <property type="match status" value="1"/>
</dbReference>
<comment type="caution">
    <text evidence="7">The sequence shown here is derived from an EMBL/GenBank/DDBJ whole genome shotgun (WGS) entry which is preliminary data.</text>
</comment>
<evidence type="ECO:0000256" key="5">
    <source>
        <dbReference type="ARBA" id="ARBA00023002"/>
    </source>
</evidence>
<feature type="domain" description="FAD-binding PCMH-type" evidence="6">
    <location>
        <begin position="8"/>
        <end position="177"/>
    </location>
</feature>
<dbReference type="RefSeq" id="WP_344668085.1">
    <property type="nucleotide sequence ID" value="NZ_BAAAQN010000031.1"/>
</dbReference>
<accession>A0ABN2UQ69</accession>
<dbReference type="InterPro" id="IPR016169">
    <property type="entry name" value="FAD-bd_PCMH_sub2"/>
</dbReference>
<sequence>MRPNNALFDERRPAAIARCSTPTDVQACLSAAAGRVPVAARSGGHSYVGNSAPDGGLVLDLSAMSTVRMQGGNAVIGAGARLADVYAAVASAGRALPGGSCPTVGVAGLTLGGGVGVLSRAYGLTCDHLVEAQIVTADGTVRTASAASEPDLFWALRGGGGGNFGVVTSFTFATFPAPSLSAFYIRYPSAAWSALIPAWQHWVANAPRQLWSMLHIDAGDPADIFAVGSYVGSAAGLNKLLDTLTSEVGYAPAASSVRSFGYLDAMRYFAGTNVREGFVASSRMLAKPLADPQRLLNLVHAHPGLSLLIDSAGGAIADVAPQDTAFWHRQALATVQIYGKATTATRAAVTAQVAAMGAGLSALGADGGYVNYLDPTLPDWLKQYYGGNASRLLDVARRYDPDRVFTGPGLLNSAL</sequence>